<evidence type="ECO:0000256" key="7">
    <source>
        <dbReference type="SAM" id="Phobius"/>
    </source>
</evidence>
<evidence type="ECO:0000256" key="3">
    <source>
        <dbReference type="ARBA" id="ARBA00022692"/>
    </source>
</evidence>
<dbReference type="InterPro" id="IPR002293">
    <property type="entry name" value="AA/rel_permease1"/>
</dbReference>
<feature type="transmembrane region" description="Helical" evidence="7">
    <location>
        <begin position="74"/>
        <end position="94"/>
    </location>
</feature>
<reference evidence="8 9" key="1">
    <citation type="submission" date="2024-03" db="EMBL/GenBank/DDBJ databases">
        <title>Novel Streptomyces species of biotechnological and ecological value are a feature of Machair soil.</title>
        <authorList>
            <person name="Prole J.R."/>
            <person name="Goodfellow M."/>
            <person name="Allenby N."/>
            <person name="Ward A.C."/>
        </authorList>
    </citation>
    <scope>NUCLEOTIDE SEQUENCE [LARGE SCALE GENOMIC DNA]</scope>
    <source>
        <strain evidence="8 9">MS1.HAVA.3</strain>
    </source>
</reference>
<evidence type="ECO:0000313" key="9">
    <source>
        <dbReference type="Proteomes" id="UP001382904"/>
    </source>
</evidence>
<dbReference type="Pfam" id="PF13520">
    <property type="entry name" value="AA_permease_2"/>
    <property type="match status" value="1"/>
</dbReference>
<feature type="transmembrane region" description="Helical" evidence="7">
    <location>
        <begin position="268"/>
        <end position="288"/>
    </location>
</feature>
<keyword evidence="5 7" id="KW-0472">Membrane</keyword>
<feature type="transmembrane region" description="Helical" evidence="7">
    <location>
        <begin position="40"/>
        <end position="62"/>
    </location>
</feature>
<feature type="transmembrane region" description="Helical" evidence="7">
    <location>
        <begin position="467"/>
        <end position="485"/>
    </location>
</feature>
<name>A0ABU8U0P3_9ACTN</name>
<feature type="transmembrane region" description="Helical" evidence="7">
    <location>
        <begin position="395"/>
        <end position="415"/>
    </location>
</feature>
<dbReference type="PANTHER" id="PTHR45649">
    <property type="entry name" value="AMINO-ACID PERMEASE BAT1"/>
    <property type="match status" value="1"/>
</dbReference>
<feature type="region of interest" description="Disordered" evidence="6">
    <location>
        <begin position="1"/>
        <end position="21"/>
    </location>
</feature>
<dbReference type="PROSITE" id="PS00218">
    <property type="entry name" value="AMINO_ACID_PERMEASE_1"/>
    <property type="match status" value="1"/>
</dbReference>
<feature type="transmembrane region" description="Helical" evidence="7">
    <location>
        <begin position="226"/>
        <end position="247"/>
    </location>
</feature>
<keyword evidence="9" id="KW-1185">Reference proteome</keyword>
<gene>
    <name evidence="8" type="ORF">WKI68_07885</name>
</gene>
<feature type="compositionally biased region" description="Low complexity" evidence="6">
    <location>
        <begin position="502"/>
        <end position="516"/>
    </location>
</feature>
<dbReference type="Gene3D" id="1.20.1740.10">
    <property type="entry name" value="Amino acid/polyamine transporter I"/>
    <property type="match status" value="1"/>
</dbReference>
<feature type="transmembrane region" description="Helical" evidence="7">
    <location>
        <begin position="436"/>
        <end position="455"/>
    </location>
</feature>
<feature type="transmembrane region" description="Helical" evidence="7">
    <location>
        <begin position="370"/>
        <end position="389"/>
    </location>
</feature>
<feature type="transmembrane region" description="Helical" evidence="7">
    <location>
        <begin position="189"/>
        <end position="206"/>
    </location>
</feature>
<feature type="transmembrane region" description="Helical" evidence="7">
    <location>
        <begin position="159"/>
        <end position="177"/>
    </location>
</feature>
<evidence type="ECO:0000313" key="8">
    <source>
        <dbReference type="EMBL" id="MEJ8641422.1"/>
    </source>
</evidence>
<feature type="transmembrane region" description="Helical" evidence="7">
    <location>
        <begin position="115"/>
        <end position="139"/>
    </location>
</feature>
<evidence type="ECO:0000256" key="4">
    <source>
        <dbReference type="ARBA" id="ARBA00022989"/>
    </source>
</evidence>
<proteinExistence type="predicted"/>
<comment type="caution">
    <text evidence="8">The sequence shown here is derived from an EMBL/GenBank/DDBJ whole genome shotgun (WGS) entry which is preliminary data.</text>
</comment>
<dbReference type="PANTHER" id="PTHR45649:SF26">
    <property type="entry name" value="OS04G0435100 PROTEIN"/>
    <property type="match status" value="1"/>
</dbReference>
<evidence type="ECO:0000256" key="6">
    <source>
        <dbReference type="SAM" id="MobiDB-lite"/>
    </source>
</evidence>
<evidence type="ECO:0000256" key="1">
    <source>
        <dbReference type="ARBA" id="ARBA00004141"/>
    </source>
</evidence>
<feature type="transmembrane region" description="Helical" evidence="7">
    <location>
        <begin position="308"/>
        <end position="332"/>
    </location>
</feature>
<accession>A0ABU8U0P3</accession>
<evidence type="ECO:0000256" key="2">
    <source>
        <dbReference type="ARBA" id="ARBA00022448"/>
    </source>
</evidence>
<feature type="region of interest" description="Disordered" evidence="6">
    <location>
        <begin position="493"/>
        <end position="547"/>
    </location>
</feature>
<dbReference type="Proteomes" id="UP001382904">
    <property type="component" value="Unassembled WGS sequence"/>
</dbReference>
<organism evidence="8 9">
    <name type="scientific">Streptomyces caledonius</name>
    <dbReference type="NCBI Taxonomy" id="3134107"/>
    <lineage>
        <taxon>Bacteria</taxon>
        <taxon>Bacillati</taxon>
        <taxon>Actinomycetota</taxon>
        <taxon>Actinomycetes</taxon>
        <taxon>Kitasatosporales</taxon>
        <taxon>Streptomycetaceae</taxon>
        <taxon>Streptomyces</taxon>
    </lineage>
</organism>
<keyword evidence="4 7" id="KW-1133">Transmembrane helix</keyword>
<dbReference type="EMBL" id="JBBKAM010000002">
    <property type="protein sequence ID" value="MEJ8641422.1"/>
    <property type="molecule type" value="Genomic_DNA"/>
</dbReference>
<sequence length="547" mass="58177">MSRIAPTVRQDSKAPPRQDEEERLRELGYQPVLARRMGGFGNFAISFSVISVLSGCMTLYGFGLGTGGPAVMLWGWVGVGLFVLCVGLALAEVTSAYPTSGALYYMADRLGGRRWGWYTGWLNLLGLLGAIAGIDYGAALFTGAFLNLQFGFVPTPGSTFLIFLCILLLHAVLNLFGVRLVSVLNSISVWWHLGGVALIVGALAIVPDHHQSPSFVFTEFVNDTGWANPFYVAAVGLLLAQYTFSGYDASAHLSEETSNASVSAAKGIVRAIWVSWIAGFALLAGLTFAIQDYAAVQGSATGVPPAQIFLDALGSAGATALLLVVIVAQLFCGNAEVAAASRMVFAFSRDNALPGSALWRKVSSRTQTPVPAVWLAVAVAAVLALPSLYSATAYGAVTAINVIGITPAYAIPIYLRLRAGNRFEPGPWSLGRWSKPIGWIAVVWVAVVTVLFCLPQKSPVTIDSMNYAVIALAAVLALASAWWYAARRSYGTRRPTETQGNRPKSPRASSDPSRAPRCTRGARPAPSRDPSREPPRITTARSASEAT</sequence>
<evidence type="ECO:0000256" key="5">
    <source>
        <dbReference type="ARBA" id="ARBA00023136"/>
    </source>
</evidence>
<protein>
    <submittedName>
        <fullName evidence="8">Amino acid permease</fullName>
    </submittedName>
</protein>
<dbReference type="InterPro" id="IPR004840">
    <property type="entry name" value="Amino_acid_permease_CS"/>
</dbReference>
<keyword evidence="2" id="KW-0813">Transport</keyword>
<keyword evidence="3 7" id="KW-0812">Transmembrane</keyword>
<feature type="compositionally biased region" description="Basic and acidic residues" evidence="6">
    <location>
        <begin position="10"/>
        <end position="21"/>
    </location>
</feature>
<comment type="subcellular location">
    <subcellularLocation>
        <location evidence="1">Membrane</location>
        <topology evidence="1">Multi-pass membrane protein</topology>
    </subcellularLocation>
</comment>
<dbReference type="PIRSF" id="PIRSF006060">
    <property type="entry name" value="AA_transporter"/>
    <property type="match status" value="1"/>
</dbReference>